<dbReference type="EMBL" id="JACRSU010000003">
    <property type="protein sequence ID" value="MBC8541075.1"/>
    <property type="molecule type" value="Genomic_DNA"/>
</dbReference>
<dbReference type="Gene3D" id="1.10.260.40">
    <property type="entry name" value="lambda repressor-like DNA-binding domains"/>
    <property type="match status" value="1"/>
</dbReference>
<evidence type="ECO:0000313" key="3">
    <source>
        <dbReference type="Proteomes" id="UP000611762"/>
    </source>
</evidence>
<dbReference type="InterPro" id="IPR001387">
    <property type="entry name" value="Cro/C1-type_HTH"/>
</dbReference>
<protein>
    <submittedName>
        <fullName evidence="2">Helix-turn-helix transcriptional regulator</fullName>
    </submittedName>
</protein>
<feature type="domain" description="HTH cro/C1-type" evidence="1">
    <location>
        <begin position="45"/>
        <end position="65"/>
    </location>
</feature>
<dbReference type="AlphaFoldDB" id="A0A926DLC5"/>
<reference evidence="2" key="1">
    <citation type="submission" date="2020-08" db="EMBL/GenBank/DDBJ databases">
        <title>Genome public.</title>
        <authorList>
            <person name="Liu C."/>
            <person name="Sun Q."/>
        </authorList>
    </citation>
    <scope>NUCLEOTIDE SEQUENCE</scope>
    <source>
        <strain evidence="2">H8</strain>
    </source>
</reference>
<evidence type="ECO:0000259" key="1">
    <source>
        <dbReference type="PROSITE" id="PS50943"/>
    </source>
</evidence>
<dbReference type="RefSeq" id="WP_177678731.1">
    <property type="nucleotide sequence ID" value="NZ_JACRSU010000003.1"/>
</dbReference>
<name>A0A926DLC5_9FIRM</name>
<dbReference type="Proteomes" id="UP000611762">
    <property type="component" value="Unassembled WGS sequence"/>
</dbReference>
<sequence>MCYYTEKIANRIKKCARERSVTLQKMLSDLGFGINLISQLAHGQEISSINLAKIADYLGCSVDYLLGRTDNPKINH</sequence>
<dbReference type="InterPro" id="IPR010982">
    <property type="entry name" value="Lambda_DNA-bd_dom_sf"/>
</dbReference>
<dbReference type="PROSITE" id="PS50943">
    <property type="entry name" value="HTH_CROC1"/>
    <property type="match status" value="1"/>
</dbReference>
<evidence type="ECO:0000313" key="2">
    <source>
        <dbReference type="EMBL" id="MBC8541075.1"/>
    </source>
</evidence>
<dbReference type="CDD" id="cd00093">
    <property type="entry name" value="HTH_XRE"/>
    <property type="match status" value="1"/>
</dbReference>
<dbReference type="Pfam" id="PF13443">
    <property type="entry name" value="HTH_26"/>
    <property type="match status" value="1"/>
</dbReference>
<comment type="caution">
    <text evidence="2">The sequence shown here is derived from an EMBL/GenBank/DDBJ whole genome shotgun (WGS) entry which is preliminary data.</text>
</comment>
<organism evidence="2 3">
    <name type="scientific">Congzhengia minquanensis</name>
    <dbReference type="NCBI Taxonomy" id="2763657"/>
    <lineage>
        <taxon>Bacteria</taxon>
        <taxon>Bacillati</taxon>
        <taxon>Bacillota</taxon>
        <taxon>Clostridia</taxon>
        <taxon>Eubacteriales</taxon>
        <taxon>Oscillospiraceae</taxon>
        <taxon>Congzhengia</taxon>
    </lineage>
</organism>
<dbReference type="SUPFAM" id="SSF47413">
    <property type="entry name" value="lambda repressor-like DNA-binding domains"/>
    <property type="match status" value="1"/>
</dbReference>
<keyword evidence="3" id="KW-1185">Reference proteome</keyword>
<gene>
    <name evidence="2" type="ORF">H8698_08835</name>
</gene>
<dbReference type="GO" id="GO:0003677">
    <property type="term" value="F:DNA binding"/>
    <property type="evidence" value="ECO:0007669"/>
    <property type="project" value="InterPro"/>
</dbReference>
<proteinExistence type="predicted"/>
<accession>A0A926DLC5</accession>